<dbReference type="Gene3D" id="3.40.50.1110">
    <property type="entry name" value="SGNH hydrolase"/>
    <property type="match status" value="1"/>
</dbReference>
<keyword evidence="1" id="KW-0732">Signal</keyword>
<dbReference type="Proteomes" id="UP001324993">
    <property type="component" value="Chromosome"/>
</dbReference>
<organism evidence="2 3">
    <name type="scientific">Coraliomargarita algicola</name>
    <dbReference type="NCBI Taxonomy" id="3092156"/>
    <lineage>
        <taxon>Bacteria</taxon>
        <taxon>Pseudomonadati</taxon>
        <taxon>Verrucomicrobiota</taxon>
        <taxon>Opitutia</taxon>
        <taxon>Puniceicoccales</taxon>
        <taxon>Coraliomargaritaceae</taxon>
        <taxon>Coraliomargarita</taxon>
    </lineage>
</organism>
<protein>
    <recommendedName>
        <fullName evidence="4">Lipolytic protein G-D-S-L family</fullName>
    </recommendedName>
</protein>
<name>A0ABZ0RK33_9BACT</name>
<feature type="signal peptide" evidence="1">
    <location>
        <begin position="1"/>
        <end position="22"/>
    </location>
</feature>
<dbReference type="EMBL" id="CP138858">
    <property type="protein sequence ID" value="WPJ96422.1"/>
    <property type="molecule type" value="Genomic_DNA"/>
</dbReference>
<keyword evidence="3" id="KW-1185">Reference proteome</keyword>
<evidence type="ECO:0000313" key="2">
    <source>
        <dbReference type="EMBL" id="WPJ96422.1"/>
    </source>
</evidence>
<evidence type="ECO:0008006" key="4">
    <source>
        <dbReference type="Google" id="ProtNLM"/>
    </source>
</evidence>
<sequence length="86" mass="9551">MKKSFLPLLALILGLFTLSLRAAPEAGSLAEFDRKADWSFTPDPELPNVLILGDSISIGYNLQLRHLLKRKANVYRPMSANGNIQL</sequence>
<reference evidence="2 3" key="1">
    <citation type="submission" date="2023-11" db="EMBL/GenBank/DDBJ databases">
        <title>Coraliomargarita sp. nov., isolated from marine algae.</title>
        <authorList>
            <person name="Lee J.K."/>
            <person name="Baek J.H."/>
            <person name="Kim J.M."/>
            <person name="Choi D.G."/>
            <person name="Jeon C.O."/>
        </authorList>
    </citation>
    <scope>NUCLEOTIDE SEQUENCE [LARGE SCALE GENOMIC DNA]</scope>
    <source>
        <strain evidence="2 3">J2-16</strain>
    </source>
</reference>
<gene>
    <name evidence="2" type="ORF">SH580_01735</name>
</gene>
<feature type="chain" id="PRO_5047195881" description="Lipolytic protein G-D-S-L family" evidence="1">
    <location>
        <begin position="23"/>
        <end position="86"/>
    </location>
</feature>
<dbReference type="InterPro" id="IPR036514">
    <property type="entry name" value="SGNH_hydro_sf"/>
</dbReference>
<dbReference type="RefSeq" id="WP_319833281.1">
    <property type="nucleotide sequence ID" value="NZ_CP138858.1"/>
</dbReference>
<evidence type="ECO:0000256" key="1">
    <source>
        <dbReference type="SAM" id="SignalP"/>
    </source>
</evidence>
<evidence type="ECO:0000313" key="3">
    <source>
        <dbReference type="Proteomes" id="UP001324993"/>
    </source>
</evidence>
<accession>A0ABZ0RK33</accession>
<proteinExistence type="predicted"/>